<protein>
    <submittedName>
        <fullName evidence="3">Uncharacterized protein</fullName>
    </submittedName>
</protein>
<accession>A0A1A8ZQS3</accession>
<feature type="region of interest" description="Disordered" evidence="1">
    <location>
        <begin position="43"/>
        <end position="129"/>
    </location>
</feature>
<keyword evidence="4" id="KW-1185">Reference proteome</keyword>
<name>A0A1A8ZQS3_9ACTN</name>
<dbReference type="PATRIC" id="fig|299146.4.peg.2647"/>
<evidence type="ECO:0000256" key="1">
    <source>
        <dbReference type="SAM" id="MobiDB-lite"/>
    </source>
</evidence>
<keyword evidence="2" id="KW-0472">Membrane</keyword>
<evidence type="ECO:0000256" key="2">
    <source>
        <dbReference type="SAM" id="Phobius"/>
    </source>
</evidence>
<dbReference type="AlphaFoldDB" id="A0A1A8ZQS3"/>
<keyword evidence="2" id="KW-0812">Transmembrane</keyword>
<feature type="transmembrane region" description="Helical" evidence="2">
    <location>
        <begin position="20"/>
        <end position="41"/>
    </location>
</feature>
<feature type="compositionally biased region" description="Low complexity" evidence="1">
    <location>
        <begin position="50"/>
        <end position="125"/>
    </location>
</feature>
<sequence>MSDPPPAIDVPEAGRARRRWLLPAAGLAAAVVVPLVTVAATGPETERPAARPAAVPTPLPATSLPPTTGAAAPSATPDPARTSTPTASPTAVPSRTSVPTRRPAPARSTTTSAPRRSATTTTPKPSCTPAGVVDVVQVVTYGVAKVAARTDGESTNQLCPGERIRVFWATYSRTADGGAKLYGSQVHYLDRSAPTWTMRLALPGSCGQSWYVVAGNWSIPQTLKPGVVPFGRGKLNWETGAGAC</sequence>
<organism evidence="3 4">
    <name type="scientific">Micromonospora narathiwatensis</name>
    <dbReference type="NCBI Taxonomy" id="299146"/>
    <lineage>
        <taxon>Bacteria</taxon>
        <taxon>Bacillati</taxon>
        <taxon>Actinomycetota</taxon>
        <taxon>Actinomycetes</taxon>
        <taxon>Micromonosporales</taxon>
        <taxon>Micromonosporaceae</taxon>
        <taxon>Micromonospora</taxon>
    </lineage>
</organism>
<gene>
    <name evidence="3" type="ORF">GA0070621_2557</name>
</gene>
<keyword evidence="2" id="KW-1133">Transmembrane helix</keyword>
<proteinExistence type="predicted"/>
<dbReference type="EMBL" id="LT594324">
    <property type="protein sequence ID" value="SBT46231.1"/>
    <property type="molecule type" value="Genomic_DNA"/>
</dbReference>
<evidence type="ECO:0000313" key="3">
    <source>
        <dbReference type="EMBL" id="SBT46231.1"/>
    </source>
</evidence>
<dbReference type="OrthoDB" id="3395964at2"/>
<dbReference type="RefSeq" id="WP_091194972.1">
    <property type="nucleotide sequence ID" value="NZ_LT594324.1"/>
</dbReference>
<evidence type="ECO:0000313" key="4">
    <source>
        <dbReference type="Proteomes" id="UP000198765"/>
    </source>
</evidence>
<reference evidence="3" key="1">
    <citation type="submission" date="2016-06" db="EMBL/GenBank/DDBJ databases">
        <authorList>
            <person name="Kjaerup R.B."/>
            <person name="Dalgaard T.S."/>
            <person name="Juul-Madsen H.R."/>
        </authorList>
    </citation>
    <scope>NUCLEOTIDE SEQUENCE [LARGE SCALE GENOMIC DNA]</scope>
    <source>
        <strain evidence="3">DSM 45248</strain>
    </source>
</reference>
<dbReference type="Proteomes" id="UP000198765">
    <property type="component" value="Chromosome I"/>
</dbReference>